<evidence type="ECO:0000313" key="2">
    <source>
        <dbReference type="EMBL" id="GGO38909.1"/>
    </source>
</evidence>
<keyword evidence="3" id="KW-1185">Reference proteome</keyword>
<accession>A0A917YQN2</accession>
<dbReference type="RefSeq" id="WP_146284729.1">
    <property type="nucleotide sequence ID" value="NZ_BMLP01000015.1"/>
</dbReference>
<evidence type="ECO:0000256" key="1">
    <source>
        <dbReference type="SAM" id="MobiDB-lite"/>
    </source>
</evidence>
<comment type="caution">
    <text evidence="2">The sequence shown here is derived from an EMBL/GenBank/DDBJ whole genome shotgun (WGS) entry which is preliminary data.</text>
</comment>
<name>A0A917YQN2_9RHOB</name>
<proteinExistence type="predicted"/>
<gene>
    <name evidence="2" type="ORF">GCM10010991_36950</name>
</gene>
<feature type="region of interest" description="Disordered" evidence="1">
    <location>
        <begin position="170"/>
        <end position="189"/>
    </location>
</feature>
<organism evidence="2 3">
    <name type="scientific">Gemmobacter aquaticus</name>
    <dbReference type="NCBI Taxonomy" id="490185"/>
    <lineage>
        <taxon>Bacteria</taxon>
        <taxon>Pseudomonadati</taxon>
        <taxon>Pseudomonadota</taxon>
        <taxon>Alphaproteobacteria</taxon>
        <taxon>Rhodobacterales</taxon>
        <taxon>Paracoccaceae</taxon>
        <taxon>Gemmobacter</taxon>
    </lineage>
</organism>
<dbReference type="AlphaFoldDB" id="A0A917YQN2"/>
<dbReference type="EMBL" id="BMLP01000015">
    <property type="protein sequence ID" value="GGO38909.1"/>
    <property type="molecule type" value="Genomic_DNA"/>
</dbReference>
<reference evidence="2 3" key="1">
    <citation type="journal article" date="2014" name="Int. J. Syst. Evol. Microbiol.">
        <title>Complete genome sequence of Corynebacterium casei LMG S-19264T (=DSM 44701T), isolated from a smear-ripened cheese.</title>
        <authorList>
            <consortium name="US DOE Joint Genome Institute (JGI-PGF)"/>
            <person name="Walter F."/>
            <person name="Albersmeier A."/>
            <person name="Kalinowski J."/>
            <person name="Ruckert C."/>
        </authorList>
    </citation>
    <scope>NUCLEOTIDE SEQUENCE [LARGE SCALE GENOMIC DNA]</scope>
    <source>
        <strain evidence="2 3">CGMCC 1.7029</strain>
    </source>
</reference>
<dbReference type="InterPro" id="IPR041638">
    <property type="entry name" value="BaeRF_family11"/>
</dbReference>
<evidence type="ECO:0000313" key="3">
    <source>
        <dbReference type="Proteomes" id="UP000598196"/>
    </source>
</evidence>
<dbReference type="Proteomes" id="UP000598196">
    <property type="component" value="Unassembled WGS sequence"/>
</dbReference>
<dbReference type="OrthoDB" id="242138at2"/>
<dbReference type="Pfam" id="PF18855">
    <property type="entry name" value="baeRF_family11"/>
    <property type="match status" value="1"/>
</dbReference>
<protein>
    <recommendedName>
        <fullName evidence="4">Peptide chain release factor 1 (ERF1)</fullName>
    </recommendedName>
</protein>
<evidence type="ECO:0008006" key="4">
    <source>
        <dbReference type="Google" id="ProtNLM"/>
    </source>
</evidence>
<sequence>MLHIDLPTRSEILKLLQTRGGPCVSIYLATPPLTEAAQKDRLALRSLAKEAVDQLSAAGVEKRSIWPIEAAVAEIEGDDAFWAHQANSLALFLTPDSLRSFRLPNRLTSMVEVSDRFHIKPLLRALTFPQDAYVLAIGMGAVRLIEISPDLPPHPVIVPDLPKDMASALGRRSHTERTGAGQSGESTSEHALMTRYARKVDQALRPVLSGHERPLIIAAAEPMASVYRAVSSYPHTADEVIAGSADHTPDHELAAATRAVLDRLYTAEIAAFADLYAEREAQGRATSDIAQAARAATFGAVDTMIVDIDAVIPGTVADSDGAVSFAEVADAGNYGIVDEIAARALKSGARVIAARHDDIPGGGALAVVLRYAI</sequence>